<dbReference type="Pfam" id="PF00128">
    <property type="entry name" value="Alpha-amylase"/>
    <property type="match status" value="1"/>
</dbReference>
<dbReference type="CDD" id="cd02857">
    <property type="entry name" value="E_set_CDase_PDE_N"/>
    <property type="match status" value="1"/>
</dbReference>
<evidence type="ECO:0000256" key="3">
    <source>
        <dbReference type="ARBA" id="ARBA00022837"/>
    </source>
</evidence>
<dbReference type="InterPro" id="IPR003961">
    <property type="entry name" value="FN3_dom"/>
</dbReference>
<dbReference type="GO" id="GO:0005975">
    <property type="term" value="P:carbohydrate metabolic process"/>
    <property type="evidence" value="ECO:0007669"/>
    <property type="project" value="InterPro"/>
</dbReference>
<feature type="region of interest" description="Disordered" evidence="5">
    <location>
        <begin position="404"/>
        <end position="437"/>
    </location>
</feature>
<evidence type="ECO:0000259" key="7">
    <source>
        <dbReference type="PROSITE" id="PS51166"/>
    </source>
</evidence>
<dbReference type="InterPro" id="IPR014756">
    <property type="entry name" value="Ig_E-set"/>
</dbReference>
<dbReference type="PANTHER" id="PTHR10357">
    <property type="entry name" value="ALPHA-AMYLASE FAMILY MEMBER"/>
    <property type="match status" value="1"/>
</dbReference>
<dbReference type="SMART" id="SM00642">
    <property type="entry name" value="Aamy"/>
    <property type="match status" value="1"/>
</dbReference>
<evidence type="ECO:0000256" key="4">
    <source>
        <dbReference type="ARBA" id="ARBA00023295"/>
    </source>
</evidence>
<dbReference type="InterPro" id="IPR004185">
    <property type="entry name" value="Glyco_hydro_13_lg-like_dom"/>
</dbReference>
<dbReference type="InterPro" id="IPR036116">
    <property type="entry name" value="FN3_sf"/>
</dbReference>
<dbReference type="Pfam" id="PF22058">
    <property type="entry name" value="X25_BaPul_like"/>
    <property type="match status" value="2"/>
</dbReference>
<dbReference type="InterPro" id="IPR002044">
    <property type="entry name" value="CBM20"/>
</dbReference>
<dbReference type="SMART" id="SM00060">
    <property type="entry name" value="FN3"/>
    <property type="match status" value="3"/>
</dbReference>
<dbReference type="Gene3D" id="2.60.40.1180">
    <property type="entry name" value="Golgi alpha-mannosidase II"/>
    <property type="match status" value="1"/>
</dbReference>
<dbReference type="InterPro" id="IPR013780">
    <property type="entry name" value="Glyco_hydro_b"/>
</dbReference>
<evidence type="ECO:0000259" key="6">
    <source>
        <dbReference type="PROSITE" id="PS50853"/>
    </source>
</evidence>
<dbReference type="PROSITE" id="PS50853">
    <property type="entry name" value="FN3"/>
    <property type="match status" value="2"/>
</dbReference>
<evidence type="ECO:0000256" key="2">
    <source>
        <dbReference type="ARBA" id="ARBA00022801"/>
    </source>
</evidence>
<dbReference type="InterPro" id="IPR054409">
    <property type="entry name" value="X25_BaPul-like"/>
</dbReference>
<comment type="similarity">
    <text evidence="1">Belongs to the glycosyl hydrolase 13 family.</text>
</comment>
<feature type="domain" description="Fibronectin type-III" evidence="6">
    <location>
        <begin position="965"/>
        <end position="1055"/>
    </location>
</feature>
<keyword evidence="4" id="KW-0326">Glycosidase</keyword>
<dbReference type="InterPro" id="IPR006047">
    <property type="entry name" value="GH13_cat_dom"/>
</dbReference>
<evidence type="ECO:0000256" key="5">
    <source>
        <dbReference type="SAM" id="MobiDB-lite"/>
    </source>
</evidence>
<dbReference type="Gene3D" id="3.20.20.80">
    <property type="entry name" value="Glycosidases"/>
    <property type="match status" value="1"/>
</dbReference>
<dbReference type="GO" id="GO:0004553">
    <property type="term" value="F:hydrolase activity, hydrolyzing O-glycosyl compounds"/>
    <property type="evidence" value="ECO:0007669"/>
    <property type="project" value="InterPro"/>
</dbReference>
<dbReference type="SUPFAM" id="SSF51445">
    <property type="entry name" value="(Trans)glycosidases"/>
    <property type="match status" value="1"/>
</dbReference>
<dbReference type="SUPFAM" id="SSF49265">
    <property type="entry name" value="Fibronectin type III"/>
    <property type="match status" value="2"/>
</dbReference>
<dbReference type="PANTHER" id="PTHR10357:SF210">
    <property type="entry name" value="MALTODEXTRIN GLUCOSIDASE"/>
    <property type="match status" value="1"/>
</dbReference>
<dbReference type="InterPro" id="IPR013783">
    <property type="entry name" value="Ig-like_fold"/>
</dbReference>
<name>A0A6I1MM54_9CLOT</name>
<dbReference type="EMBL" id="WHJC01000149">
    <property type="protein sequence ID" value="MPQ44094.1"/>
    <property type="molecule type" value="Genomic_DNA"/>
</dbReference>
<evidence type="ECO:0000256" key="1">
    <source>
        <dbReference type="ARBA" id="ARBA00008061"/>
    </source>
</evidence>
<keyword evidence="9" id="KW-1185">Reference proteome</keyword>
<sequence>MKISKKIISIITIIMFILSSIPMQTNILAKDSDKKELSKKVVLVGDLQPELTDNKEGEWNAESELTKMEYKGNNLYSLNGILPKGIHKYKIAMGGWHESYGIDNYTNENKVSDNDGNIIIKLNENKEITFYYNDKTKKVADSTYYNHIEKERRPRIVGNIQPIVNGGEAWSPSTSNLFMYDEELNNIFKISIKDVPKGGYEFKVVLGNSWGEEYGDKGNNYKINLMQKSDLDIIFDYNKKQIDVKVKGLSLDGVINGNKLYHNTWNNLYKAPFGAVEEGTPVTIRLHAEKGDLEYARLLVRNNSKNTSNIYTMNKVTSIKLEDNSEVDIYETTFTPEQYGLYGYKFIVGDGEACKEYGEDGREGEVGTVGDKNLSLFQLTVYSNDYKTPDWMKEAVVYQILPDRFNNGNKENDDNKENARGDEPIEGRFNEWNRLPDNPRLETATDYDGDGIWSNDFYGGDIEGVKQKLDYLQSLGVNTIYLNPISMAASNHKYDATDYKTLDPMFGTEENFKLFTKELDNRNMRLIVDGVFNHVGDDSIYFDRYGKYNTVGAYEYWSYIYDTMNKEFITENEAIEKADKYFIEKGEVFSKEKWHLWFNIKNKKIDVGTNNERYDYQCWWGFDSLPEFKSMSKKEAISLGLASENDKFVDGESEFNNKALVNYIYKAEDSVAKQWIDWGADGWRLDVANEVDSVFWNDFRKEMKNHNKDTVILGEIWDDASKYFLGDEYDSVMNYRIRAALIDFLKYGNADNLKNTLMAIIEDYPKEALQSLMNLMSSHDTARALYLLGDGRDSYERAEYDPNFNKELGMKRLKLAALFQFGYIGAPTIYYGDEVGVIGSKDPDCRRTYPFGSENDDLKLYYEKLGSIRKESSELFSYGEVVNLYTEGSVYVYGRIKDDKLAIVAVNSGNEEKNIAIDMSFFASNGIIFNNKFNNEKIMVENNFLNLLVPAIGGKILINENFISKPQGVISVLGIEGDSKINLSWQLSNNDVKEYKIYKSKFKGSLEEFVGSTTNLNYEVNNLENGENYYLGVSVVDRNDNESPIKWSEGLIPHYNINWAGNITHDLNEEVIDISKEIEVFGEVYIENITGKDKENKGIKGRLAVKHESEKQWTYYKTNYVSKEGNNDKYKSSFMPVKEGIYEYKFEFTSKGELGFNLNEIVIGDNKIYKTKVFKLGDNIIPCNLITLKNPEKESGQIILNWSIEGENKIALYEIMRDGIVVAKIKDRNITSYKDTNVENGKEYNYEIRAYSNGGMLVKSNSIVATPDLIMIKVTFKVNAPNYTPLDTKITIPASLNNWNTNSWEMSRNGAVTTDWSYTTYIQEGETIEYKYVKDNSWNGEGLLDYTPEDLNDFQKGYYGCSTGEGSNRVVTIKNEENSEMIIEDNIIRWVDMPVVITEPTNDSITKNNNITIKGNAIKEGELTINGEKIIINEDMYYEAKVSLKDGENIIKINVKPTEENSKREDLFNNDAKRIAQATKELQFKVFKMEEDIKLLKVNNLRYTNKGKNKITIAWNKPKSKDIIGYKIYKDNKLIDEIDKDITEYNIENLKSNTLYGFKVLCKYSNDKVSRPRFINIRTTK</sequence>
<protein>
    <submittedName>
        <fullName evidence="8">Amylopullulanase</fullName>
    </submittedName>
</protein>
<evidence type="ECO:0000313" key="9">
    <source>
        <dbReference type="Proteomes" id="UP000430345"/>
    </source>
</evidence>
<dbReference type="Gene3D" id="2.60.40.10">
    <property type="entry name" value="Immunoglobulins"/>
    <property type="match status" value="8"/>
</dbReference>
<dbReference type="CDD" id="cd11338">
    <property type="entry name" value="AmyAc_CMD"/>
    <property type="match status" value="1"/>
</dbReference>
<dbReference type="SUPFAM" id="SSF81296">
    <property type="entry name" value="E set domains"/>
    <property type="match status" value="1"/>
</dbReference>
<dbReference type="Pfam" id="PF00041">
    <property type="entry name" value="fn3"/>
    <property type="match status" value="1"/>
</dbReference>
<comment type="caution">
    <text evidence="8">The sequence shown here is derived from an EMBL/GenBank/DDBJ whole genome shotgun (WGS) entry which is preliminary data.</text>
</comment>
<dbReference type="CDD" id="cd00063">
    <property type="entry name" value="FN3"/>
    <property type="match status" value="1"/>
</dbReference>
<organism evidence="8 9">
    <name type="scientific">Clostridium tarantellae</name>
    <dbReference type="NCBI Taxonomy" id="39493"/>
    <lineage>
        <taxon>Bacteria</taxon>
        <taxon>Bacillati</taxon>
        <taxon>Bacillota</taxon>
        <taxon>Clostridia</taxon>
        <taxon>Eubacteriales</taxon>
        <taxon>Clostridiaceae</taxon>
        <taxon>Clostridium</taxon>
    </lineage>
</organism>
<dbReference type="OrthoDB" id="9805159at2"/>
<proteinExistence type="inferred from homology"/>
<feature type="domain" description="Fibronectin type-III" evidence="6">
    <location>
        <begin position="1497"/>
        <end position="1581"/>
    </location>
</feature>
<dbReference type="SUPFAM" id="SSF49452">
    <property type="entry name" value="Starch-binding domain-like"/>
    <property type="match status" value="1"/>
</dbReference>
<dbReference type="PROSITE" id="PS51166">
    <property type="entry name" value="CBM20"/>
    <property type="match status" value="1"/>
</dbReference>
<keyword evidence="3" id="KW-0106">Calcium</keyword>
<gene>
    <name evidence="8" type="ORF">GBZ86_10010</name>
</gene>
<feature type="compositionally biased region" description="Basic and acidic residues" evidence="5">
    <location>
        <begin position="410"/>
        <end position="431"/>
    </location>
</feature>
<dbReference type="RefSeq" id="WP_152890271.1">
    <property type="nucleotide sequence ID" value="NZ_WHJC01000149.1"/>
</dbReference>
<dbReference type="Proteomes" id="UP000430345">
    <property type="component" value="Unassembled WGS sequence"/>
</dbReference>
<dbReference type="GO" id="GO:2001070">
    <property type="term" value="F:starch binding"/>
    <property type="evidence" value="ECO:0007669"/>
    <property type="project" value="InterPro"/>
</dbReference>
<reference evidence="8 9" key="1">
    <citation type="submission" date="2019-10" db="EMBL/GenBank/DDBJ databases">
        <title>The Genome Sequence of Clostridium tarantellae Isolated from Fish Brain.</title>
        <authorList>
            <person name="Bano L."/>
            <person name="Kiel M."/>
            <person name="Sales G."/>
            <person name="Doxey A.C."/>
            <person name="Mansfield M.J."/>
            <person name="Schiavone M."/>
            <person name="Rossetto O."/>
            <person name="Pirazzini M."/>
            <person name="Dobrindt U."/>
            <person name="Montecucco C."/>
        </authorList>
    </citation>
    <scope>NUCLEOTIDE SEQUENCE [LARGE SCALE GENOMIC DNA]</scope>
    <source>
        <strain evidence="8 9">DSM 3997</strain>
    </source>
</reference>
<evidence type="ECO:0000313" key="8">
    <source>
        <dbReference type="EMBL" id="MPQ44094.1"/>
    </source>
</evidence>
<dbReference type="InterPro" id="IPR013784">
    <property type="entry name" value="Carb-bd-like_fold"/>
</dbReference>
<feature type="domain" description="CBM20" evidence="7">
    <location>
        <begin position="1266"/>
        <end position="1375"/>
    </location>
</feature>
<dbReference type="SUPFAM" id="SSF51011">
    <property type="entry name" value="Glycosyl hydrolase domain"/>
    <property type="match status" value="1"/>
</dbReference>
<keyword evidence="2" id="KW-0378">Hydrolase</keyword>
<accession>A0A6I1MM54</accession>
<dbReference type="InterPro" id="IPR017853">
    <property type="entry name" value="GH"/>
</dbReference>